<comment type="caution">
    <text evidence="2">The sequence shown here is derived from an EMBL/GenBank/DDBJ whole genome shotgun (WGS) entry which is preliminary data.</text>
</comment>
<accession>A0AAI9YLU6</accession>
<dbReference type="GeneID" id="85344611"/>
<organism evidence="2 3">
    <name type="scientific">Colletotrichum costaricense</name>
    <dbReference type="NCBI Taxonomy" id="1209916"/>
    <lineage>
        <taxon>Eukaryota</taxon>
        <taxon>Fungi</taxon>
        <taxon>Dikarya</taxon>
        <taxon>Ascomycota</taxon>
        <taxon>Pezizomycotina</taxon>
        <taxon>Sordariomycetes</taxon>
        <taxon>Hypocreomycetidae</taxon>
        <taxon>Glomerellales</taxon>
        <taxon>Glomerellaceae</taxon>
        <taxon>Colletotrichum</taxon>
        <taxon>Colletotrichum acutatum species complex</taxon>
    </lineage>
</organism>
<dbReference type="RefSeq" id="XP_060308266.1">
    <property type="nucleotide sequence ID" value="XM_060461064.1"/>
</dbReference>
<evidence type="ECO:0000313" key="3">
    <source>
        <dbReference type="Proteomes" id="UP001240678"/>
    </source>
</evidence>
<name>A0AAI9YLU6_9PEZI</name>
<sequence>MGKRVRAGEMILGGRKYKLNGGKRVVDVQKCYSMAKSKRITGIPPKSHSPPSRLRPNSIPPWRSSARSLHLRQAISSVLGCVRSPRVVIRPREGDERVERHKRSTELGRRLGRHGGPIHCILLTLSVYESLSRTSIEFSSCNKALSTFELNPAFDSIGMPICWASRVSARAAANPSQGPTNHEPGMALCLFLLCDAGSPNVCPTLSWVVRCCLTLPCLSSSAY</sequence>
<evidence type="ECO:0000313" key="2">
    <source>
        <dbReference type="EMBL" id="KAK1515719.1"/>
    </source>
</evidence>
<gene>
    <name evidence="2" type="ORF">CCOS01_12917</name>
</gene>
<dbReference type="EMBL" id="MOOE01000016">
    <property type="protein sequence ID" value="KAK1515719.1"/>
    <property type="molecule type" value="Genomic_DNA"/>
</dbReference>
<reference evidence="2 3" key="1">
    <citation type="submission" date="2016-10" db="EMBL/GenBank/DDBJ databases">
        <title>The genome sequence of Colletotrichum fioriniae PJ7.</title>
        <authorList>
            <person name="Baroncelli R."/>
        </authorList>
    </citation>
    <scope>NUCLEOTIDE SEQUENCE [LARGE SCALE GENOMIC DNA]</scope>
    <source>
        <strain evidence="2 3">IMI 309622</strain>
    </source>
</reference>
<dbReference type="Proteomes" id="UP001240678">
    <property type="component" value="Unassembled WGS sequence"/>
</dbReference>
<feature type="region of interest" description="Disordered" evidence="1">
    <location>
        <begin position="37"/>
        <end position="59"/>
    </location>
</feature>
<proteinExistence type="predicted"/>
<dbReference type="AlphaFoldDB" id="A0AAI9YLU6"/>
<keyword evidence="3" id="KW-1185">Reference proteome</keyword>
<evidence type="ECO:0000256" key="1">
    <source>
        <dbReference type="SAM" id="MobiDB-lite"/>
    </source>
</evidence>
<protein>
    <submittedName>
        <fullName evidence="2">Uncharacterized protein</fullName>
    </submittedName>
</protein>